<dbReference type="Pfam" id="PF04854">
    <property type="entry name" value="DUF624"/>
    <property type="match status" value="1"/>
</dbReference>
<feature type="transmembrane region" description="Helical" evidence="1">
    <location>
        <begin position="15"/>
        <end position="43"/>
    </location>
</feature>
<dbReference type="Proteomes" id="UP000682713">
    <property type="component" value="Unassembled WGS sequence"/>
</dbReference>
<accession>A0A942YLL4</accession>
<proteinExistence type="predicted"/>
<dbReference type="EMBL" id="JAGYPJ010000001">
    <property type="protein sequence ID" value="MBS4198456.1"/>
    <property type="molecule type" value="Genomic_DNA"/>
</dbReference>
<keyword evidence="3" id="KW-1185">Reference proteome</keyword>
<feature type="transmembrane region" description="Helical" evidence="1">
    <location>
        <begin position="73"/>
        <end position="93"/>
    </location>
</feature>
<dbReference type="AlphaFoldDB" id="A0A942YLL4"/>
<evidence type="ECO:0000313" key="3">
    <source>
        <dbReference type="Proteomes" id="UP000682713"/>
    </source>
</evidence>
<feature type="transmembrane region" description="Helical" evidence="1">
    <location>
        <begin position="141"/>
        <end position="159"/>
    </location>
</feature>
<organism evidence="2 3">
    <name type="scientific">Lederbergia citrisecunda</name>
    <dbReference type="NCBI Taxonomy" id="2833583"/>
    <lineage>
        <taxon>Bacteria</taxon>
        <taxon>Bacillati</taxon>
        <taxon>Bacillota</taxon>
        <taxon>Bacilli</taxon>
        <taxon>Bacillales</taxon>
        <taxon>Bacillaceae</taxon>
        <taxon>Lederbergia</taxon>
    </lineage>
</organism>
<feature type="transmembrane region" description="Helical" evidence="1">
    <location>
        <begin position="105"/>
        <end position="129"/>
    </location>
</feature>
<comment type="caution">
    <text evidence="2">The sequence shown here is derived from an EMBL/GenBank/DDBJ whole genome shotgun (WGS) entry which is preliminary data.</text>
</comment>
<reference evidence="2 3" key="1">
    <citation type="submission" date="2021-05" db="EMBL/GenBank/DDBJ databases">
        <title>Novel Bacillus species.</title>
        <authorList>
            <person name="Liu G."/>
        </authorList>
    </citation>
    <scope>NUCLEOTIDE SEQUENCE [LARGE SCALE GENOMIC DNA]</scope>
    <source>
        <strain evidence="2 3">FJAT-49732</strain>
    </source>
</reference>
<keyword evidence="1" id="KW-0812">Transmembrane</keyword>
<gene>
    <name evidence="2" type="ORF">KHA93_02110</name>
</gene>
<evidence type="ECO:0000256" key="1">
    <source>
        <dbReference type="SAM" id="Phobius"/>
    </source>
</evidence>
<protein>
    <submittedName>
        <fullName evidence="2">DUF624 domain-containing protein</fullName>
    </submittedName>
</protein>
<feature type="transmembrane region" description="Helical" evidence="1">
    <location>
        <begin position="165"/>
        <end position="184"/>
    </location>
</feature>
<dbReference type="RefSeq" id="WP_213109211.1">
    <property type="nucleotide sequence ID" value="NZ_JAGYPJ010000001.1"/>
</dbReference>
<sequence>MNILNSRLYSMLEVLSFFFLLNILWVLMCLPIITIFPATAAMFGVIRQWVMKKDTAIFISFFRLFKENFKQSFIVGIIFFVFASIFYIDFMLVNTFNPKLHTILFASLFLLGLIVTFTLVYIFPMIVHYRLTLWQVIKNSFFFSIRYALTTFLCVLIVASMVSLLFLIPVFSLVIFSFTAYLIFNICYSRFRKEEVLAAGSTEQ</sequence>
<evidence type="ECO:0000313" key="2">
    <source>
        <dbReference type="EMBL" id="MBS4198456.1"/>
    </source>
</evidence>
<keyword evidence="1" id="KW-1133">Transmembrane helix</keyword>
<name>A0A942YLL4_9BACI</name>
<keyword evidence="1" id="KW-0472">Membrane</keyword>
<dbReference type="InterPro" id="IPR006938">
    <property type="entry name" value="DUF624"/>
</dbReference>